<name>A0A9D6LRS3_9BACT</name>
<dbReference type="Proteomes" id="UP000808388">
    <property type="component" value="Unassembled WGS sequence"/>
</dbReference>
<evidence type="ECO:0000313" key="2">
    <source>
        <dbReference type="Proteomes" id="UP000808388"/>
    </source>
</evidence>
<gene>
    <name evidence="1" type="ORF">HY220_03950</name>
</gene>
<protein>
    <submittedName>
        <fullName evidence="1">Uncharacterized protein</fullName>
    </submittedName>
</protein>
<proteinExistence type="predicted"/>
<dbReference type="EMBL" id="JACQCQ010000013">
    <property type="protein sequence ID" value="MBI3627861.1"/>
    <property type="molecule type" value="Genomic_DNA"/>
</dbReference>
<accession>A0A9D6LRS3</accession>
<reference evidence="1" key="1">
    <citation type="submission" date="2020-07" db="EMBL/GenBank/DDBJ databases">
        <title>Huge and variable diversity of episymbiotic CPR bacteria and DPANN archaea in groundwater ecosystems.</title>
        <authorList>
            <person name="He C.Y."/>
            <person name="Keren R."/>
            <person name="Whittaker M."/>
            <person name="Farag I.F."/>
            <person name="Doudna J."/>
            <person name="Cate J.H.D."/>
            <person name="Banfield J.F."/>
        </authorList>
    </citation>
    <scope>NUCLEOTIDE SEQUENCE</scope>
    <source>
        <strain evidence="1">NC_groundwater_972_Pr1_S-0.2um_49_27</strain>
    </source>
</reference>
<sequence length="99" mass="11352">MLFLGLPLHDESRKELLPFIVAEVRKYFPGLIRIEPMEPKQNSEKTGPSGEVMCFFQGDPPACKAYLRDYAGYIHVYLLGRPPVILRNPYEELEDRLAG</sequence>
<comment type="caution">
    <text evidence="1">The sequence shown here is derived from an EMBL/GenBank/DDBJ whole genome shotgun (WGS) entry which is preliminary data.</text>
</comment>
<evidence type="ECO:0000313" key="1">
    <source>
        <dbReference type="EMBL" id="MBI3627861.1"/>
    </source>
</evidence>
<dbReference type="AlphaFoldDB" id="A0A9D6LRS3"/>
<organism evidence="1 2">
    <name type="scientific">Candidatus Sungiibacteriota bacterium</name>
    <dbReference type="NCBI Taxonomy" id="2750080"/>
    <lineage>
        <taxon>Bacteria</taxon>
        <taxon>Candidatus Sungiibacteriota</taxon>
    </lineage>
</organism>